<keyword evidence="2" id="KW-1185">Reference proteome</keyword>
<dbReference type="AlphaFoldDB" id="A0A6A7AKZ0"/>
<proteinExistence type="predicted"/>
<gene>
    <name evidence="1" type="ORF">CC86DRAFT_12738</name>
</gene>
<protein>
    <submittedName>
        <fullName evidence="1">Uncharacterized protein</fullName>
    </submittedName>
</protein>
<organism evidence="1 2">
    <name type="scientific">Ophiobolus disseminans</name>
    <dbReference type="NCBI Taxonomy" id="1469910"/>
    <lineage>
        <taxon>Eukaryota</taxon>
        <taxon>Fungi</taxon>
        <taxon>Dikarya</taxon>
        <taxon>Ascomycota</taxon>
        <taxon>Pezizomycotina</taxon>
        <taxon>Dothideomycetes</taxon>
        <taxon>Pleosporomycetidae</taxon>
        <taxon>Pleosporales</taxon>
        <taxon>Pleosporineae</taxon>
        <taxon>Phaeosphaeriaceae</taxon>
        <taxon>Ophiobolus</taxon>
    </lineage>
</organism>
<accession>A0A6A7AKZ0</accession>
<dbReference type="EMBL" id="MU006216">
    <property type="protein sequence ID" value="KAF2833654.1"/>
    <property type="molecule type" value="Genomic_DNA"/>
</dbReference>
<sequence>MRPAPPRSLIRCLTVIRRAPSPTCSLLLVCNSLRHAKVSLSFTPSGTGFQFSTRQHLWGKFTTIVNNDAYFPFQAPTHSTRSTHSTRNSHAI</sequence>
<evidence type="ECO:0000313" key="2">
    <source>
        <dbReference type="Proteomes" id="UP000799424"/>
    </source>
</evidence>
<evidence type="ECO:0000313" key="1">
    <source>
        <dbReference type="EMBL" id="KAF2833654.1"/>
    </source>
</evidence>
<dbReference type="Proteomes" id="UP000799424">
    <property type="component" value="Unassembled WGS sequence"/>
</dbReference>
<reference evidence="1" key="1">
    <citation type="journal article" date="2020" name="Stud. Mycol.">
        <title>101 Dothideomycetes genomes: a test case for predicting lifestyles and emergence of pathogens.</title>
        <authorList>
            <person name="Haridas S."/>
            <person name="Albert R."/>
            <person name="Binder M."/>
            <person name="Bloem J."/>
            <person name="Labutti K."/>
            <person name="Salamov A."/>
            <person name="Andreopoulos B."/>
            <person name="Baker S."/>
            <person name="Barry K."/>
            <person name="Bills G."/>
            <person name="Bluhm B."/>
            <person name="Cannon C."/>
            <person name="Castanera R."/>
            <person name="Culley D."/>
            <person name="Daum C."/>
            <person name="Ezra D."/>
            <person name="Gonzalez J."/>
            <person name="Henrissat B."/>
            <person name="Kuo A."/>
            <person name="Liang C."/>
            <person name="Lipzen A."/>
            <person name="Lutzoni F."/>
            <person name="Magnuson J."/>
            <person name="Mondo S."/>
            <person name="Nolan M."/>
            <person name="Ohm R."/>
            <person name="Pangilinan J."/>
            <person name="Park H.-J."/>
            <person name="Ramirez L."/>
            <person name="Alfaro M."/>
            <person name="Sun H."/>
            <person name="Tritt A."/>
            <person name="Yoshinaga Y."/>
            <person name="Zwiers L.-H."/>
            <person name="Turgeon B."/>
            <person name="Goodwin S."/>
            <person name="Spatafora J."/>
            <person name="Crous P."/>
            <person name="Grigoriev I."/>
        </authorList>
    </citation>
    <scope>NUCLEOTIDE SEQUENCE</scope>
    <source>
        <strain evidence="1">CBS 113818</strain>
    </source>
</reference>
<name>A0A6A7AKZ0_9PLEO</name>